<proteinExistence type="predicted"/>
<comment type="caution">
    <text evidence="1">The sequence shown here is derived from an EMBL/GenBank/DDBJ whole genome shotgun (WGS) entry which is preliminary data.</text>
</comment>
<protein>
    <submittedName>
        <fullName evidence="1">Uncharacterized protein</fullName>
    </submittedName>
</protein>
<evidence type="ECO:0000313" key="1">
    <source>
        <dbReference type="EMBL" id="GBE86587.1"/>
    </source>
</evidence>
<reference evidence="1 2" key="1">
    <citation type="journal article" date="2018" name="Sci. Rep.">
        <title>Genome sequence of the cauliflower mushroom Sparassis crispa (Hanabiratake) and its association with beneficial usage.</title>
        <authorList>
            <person name="Kiyama R."/>
            <person name="Furutani Y."/>
            <person name="Kawaguchi K."/>
            <person name="Nakanishi T."/>
        </authorList>
    </citation>
    <scope>NUCLEOTIDE SEQUENCE [LARGE SCALE GENOMIC DNA]</scope>
</reference>
<dbReference type="OrthoDB" id="3212378at2759"/>
<gene>
    <name evidence="1" type="ORF">SCP_0904660</name>
</gene>
<evidence type="ECO:0000313" key="2">
    <source>
        <dbReference type="Proteomes" id="UP000287166"/>
    </source>
</evidence>
<organism evidence="1 2">
    <name type="scientific">Sparassis crispa</name>
    <dbReference type="NCBI Taxonomy" id="139825"/>
    <lineage>
        <taxon>Eukaryota</taxon>
        <taxon>Fungi</taxon>
        <taxon>Dikarya</taxon>
        <taxon>Basidiomycota</taxon>
        <taxon>Agaricomycotina</taxon>
        <taxon>Agaricomycetes</taxon>
        <taxon>Polyporales</taxon>
        <taxon>Sparassidaceae</taxon>
        <taxon>Sparassis</taxon>
    </lineage>
</organism>
<name>A0A401GWI6_9APHY</name>
<dbReference type="EMBL" id="BFAD01000009">
    <property type="protein sequence ID" value="GBE86587.1"/>
    <property type="molecule type" value="Genomic_DNA"/>
</dbReference>
<accession>A0A401GWI6</accession>
<sequence>MQSQPTNATQAKDRHYMQLSHSLTRLSQSIGHTAELCASLTLNLDAMRTLAASHAAQFMTVAAELNADPEGTDGELPHGTPQGESQCIYPHATIAVPPPPLFAHRSSYQ</sequence>
<dbReference type="InParanoid" id="A0A401GWI6"/>
<dbReference type="AlphaFoldDB" id="A0A401GWI6"/>
<dbReference type="RefSeq" id="XP_027617500.1">
    <property type="nucleotide sequence ID" value="XM_027761699.1"/>
</dbReference>
<dbReference type="GeneID" id="38783504"/>
<dbReference type="Proteomes" id="UP000287166">
    <property type="component" value="Unassembled WGS sequence"/>
</dbReference>
<keyword evidence="2" id="KW-1185">Reference proteome</keyword>